<proteinExistence type="predicted"/>
<keyword evidence="2" id="KW-1185">Reference proteome</keyword>
<evidence type="ECO:0000313" key="2">
    <source>
        <dbReference type="Proteomes" id="UP000767854"/>
    </source>
</evidence>
<sequence>MKALLISAVLLVTIGAGLNIQKQIIPSDSPVLASIETIETSDLTNWIHAPNTRALLGVIYERSPDIVLMDSFNYIYNYKTLHQYRAIGMIPSSYGLHGPLPEATETPQIGYISELPALYFIETNQLWKNFSPMMARDSRELALNLDYGHLENTVDYAPDTLHFNSESTLFATLILVNQEWYTQEHKQSLDALLSDLSAIRPDESAMVEVVRWLYSNALIDSRYYFKDLVMDKVYD</sequence>
<comment type="caution">
    <text evidence="1">The sequence shown here is derived from an EMBL/GenBank/DDBJ whole genome shotgun (WGS) entry which is preliminary data.</text>
</comment>
<accession>A0ABS2MMA4</accession>
<dbReference type="Proteomes" id="UP000767854">
    <property type="component" value="Unassembled WGS sequence"/>
</dbReference>
<name>A0ABS2MMA4_9FIRM</name>
<gene>
    <name evidence="1" type="ORF">JOC49_000037</name>
</gene>
<organism evidence="1 2">
    <name type="scientific">Fusibacter tunisiensis</name>
    <dbReference type="NCBI Taxonomy" id="1008308"/>
    <lineage>
        <taxon>Bacteria</taxon>
        <taxon>Bacillati</taxon>
        <taxon>Bacillota</taxon>
        <taxon>Clostridia</taxon>
        <taxon>Eubacteriales</taxon>
        <taxon>Eubacteriales Family XII. Incertae Sedis</taxon>
        <taxon>Fusibacter</taxon>
    </lineage>
</organism>
<protein>
    <submittedName>
        <fullName evidence="1">Uncharacterized protein</fullName>
    </submittedName>
</protein>
<evidence type="ECO:0000313" key="1">
    <source>
        <dbReference type="EMBL" id="MBM7560528.1"/>
    </source>
</evidence>
<dbReference type="RefSeq" id="WP_204661037.1">
    <property type="nucleotide sequence ID" value="NZ_JAFBDT010000001.1"/>
</dbReference>
<dbReference type="EMBL" id="JAFBDT010000001">
    <property type="protein sequence ID" value="MBM7560528.1"/>
    <property type="molecule type" value="Genomic_DNA"/>
</dbReference>
<reference evidence="1 2" key="1">
    <citation type="submission" date="2021-01" db="EMBL/GenBank/DDBJ databases">
        <title>Genomic Encyclopedia of Type Strains, Phase IV (KMG-IV): sequencing the most valuable type-strain genomes for metagenomic binning, comparative biology and taxonomic classification.</title>
        <authorList>
            <person name="Goeker M."/>
        </authorList>
    </citation>
    <scope>NUCLEOTIDE SEQUENCE [LARGE SCALE GENOMIC DNA]</scope>
    <source>
        <strain evidence="1 2">DSM 24436</strain>
    </source>
</reference>